<comment type="subcellular location">
    <subcellularLocation>
        <location evidence="1">Membrane</location>
        <topology evidence="1">Multi-pass membrane protein</topology>
    </subcellularLocation>
</comment>
<feature type="transmembrane region" description="Helical" evidence="11">
    <location>
        <begin position="252"/>
        <end position="271"/>
    </location>
</feature>
<evidence type="ECO:0000256" key="11">
    <source>
        <dbReference type="SAM" id="Phobius"/>
    </source>
</evidence>
<keyword evidence="9" id="KW-0407">Ion channel</keyword>
<evidence type="ECO:0000256" key="7">
    <source>
        <dbReference type="ARBA" id="ARBA00023173"/>
    </source>
</evidence>
<feature type="transmembrane region" description="Helical" evidence="11">
    <location>
        <begin position="213"/>
        <end position="232"/>
    </location>
</feature>
<keyword evidence="5" id="KW-0406">Ion transport</keyword>
<evidence type="ECO:0000256" key="3">
    <source>
        <dbReference type="ARBA" id="ARBA00022692"/>
    </source>
</evidence>
<dbReference type="InterPro" id="IPR014743">
    <property type="entry name" value="Cl-channel_core"/>
</dbReference>
<feature type="transmembrane region" description="Helical" evidence="11">
    <location>
        <begin position="124"/>
        <end position="147"/>
    </location>
</feature>
<gene>
    <name evidence="13" type="ORF">SAMN05216246_1155</name>
</gene>
<evidence type="ECO:0000259" key="12">
    <source>
        <dbReference type="Pfam" id="PF00571"/>
    </source>
</evidence>
<dbReference type="PRINTS" id="PR00762">
    <property type="entry name" value="CLCHANNEL"/>
</dbReference>
<evidence type="ECO:0000256" key="2">
    <source>
        <dbReference type="ARBA" id="ARBA00022448"/>
    </source>
</evidence>
<proteinExistence type="predicted"/>
<evidence type="ECO:0000256" key="9">
    <source>
        <dbReference type="ARBA" id="ARBA00023303"/>
    </source>
</evidence>
<keyword evidence="3 11" id="KW-0812">Transmembrane</keyword>
<dbReference type="Gene3D" id="1.10.3080.10">
    <property type="entry name" value="Clc chloride channel"/>
    <property type="match status" value="1"/>
</dbReference>
<reference evidence="13 14" key="1">
    <citation type="submission" date="2016-11" db="EMBL/GenBank/DDBJ databases">
        <authorList>
            <person name="Varghese N."/>
            <person name="Submissions S."/>
        </authorList>
    </citation>
    <scope>NUCLEOTIDE SEQUENCE [LARGE SCALE GENOMIC DNA]</scope>
    <source>
        <strain evidence="13 14">PA</strain>
    </source>
</reference>
<protein>
    <submittedName>
        <fullName evidence="13">Chloride channel protein, CIC family</fullName>
    </submittedName>
</protein>
<keyword evidence="14" id="KW-1185">Reference proteome</keyword>
<evidence type="ECO:0000256" key="5">
    <source>
        <dbReference type="ARBA" id="ARBA00023065"/>
    </source>
</evidence>
<name>A0ABY1II83_9ACTO</name>
<keyword evidence="4 11" id="KW-1133">Transmembrane helix</keyword>
<keyword evidence="8" id="KW-0868">Chloride</keyword>
<dbReference type="RefSeq" id="WP_073454178.1">
    <property type="nucleotide sequence ID" value="NZ_FQYL01000015.1"/>
</dbReference>
<feature type="compositionally biased region" description="Gly residues" evidence="10">
    <location>
        <begin position="513"/>
        <end position="527"/>
    </location>
</feature>
<evidence type="ECO:0000256" key="4">
    <source>
        <dbReference type="ARBA" id="ARBA00022989"/>
    </source>
</evidence>
<dbReference type="Proteomes" id="UP000184390">
    <property type="component" value="Unassembled WGS sequence"/>
</dbReference>
<evidence type="ECO:0000256" key="6">
    <source>
        <dbReference type="ARBA" id="ARBA00023136"/>
    </source>
</evidence>
<feature type="domain" description="CBS" evidence="12">
    <location>
        <begin position="465"/>
        <end position="503"/>
    </location>
</feature>
<feature type="transmembrane region" description="Helical" evidence="11">
    <location>
        <begin position="30"/>
        <end position="52"/>
    </location>
</feature>
<evidence type="ECO:0000313" key="13">
    <source>
        <dbReference type="EMBL" id="SHJ20934.1"/>
    </source>
</evidence>
<feature type="transmembrane region" description="Helical" evidence="11">
    <location>
        <begin position="414"/>
        <end position="435"/>
    </location>
</feature>
<dbReference type="InterPro" id="IPR050368">
    <property type="entry name" value="ClC-type_chloride_channel"/>
</dbReference>
<dbReference type="SUPFAM" id="SSF54631">
    <property type="entry name" value="CBS-domain pair"/>
    <property type="match status" value="1"/>
</dbReference>
<comment type="caution">
    <text evidence="13">The sequence shown here is derived from an EMBL/GenBank/DDBJ whole genome shotgun (WGS) entry which is preliminary data.</text>
</comment>
<sequence>MTPPAPGGAATAVRARGAALRLLRYHRSGLLALAVVVGLVSGGGAVLFRIGIDSWTRLLTGAEDYTEAMGPSQGLLSFAGRWFVLLAPVISGALVGPLMAVLGRTTTGHGVGGVIWSARRGDGTVAPVPALASTGAAILTIGGGGAVGPEGPIAELGASAGSVVGRALGLPVRSARMLTAAGTAAGIASAFNAPLAGAFFAMEVILVDFTVDAFAFVVLASVSSSVLSHHLLGTTLSLSLPSLSLDGDAQLGWVALLGALGGLVGIAFSRCRFLAADGCRDLLDAMRLPQWARPAVGGLALGALLLAIPEMYGESSAVLGRALDNEYTTTALLALTAAKIAATSLTMGVGFVGGVFAPSLLIGGTLGAWLGSLVAPTPTGVAVFGVVGMGAVFTGSARAPLTAVILIIEMTGQYGLLSPLMLTVAIATVTSRFLTRTTIYTEELRRRGEDIDDPVDATIVGRATARDLMHEPPAVLTASTSLARAARVVRASGSTSLPVVADAGAPDDAEGPGAAGGGAGGGDGGPGPAAAHRRLLGCVSAVALAQAALEERRGQAPRTVGELPLDQEVIDVSSGTTAVLKALVDSRASGLPVVEAGAPGAGPGRLRTGAARDDRGDRVLLGWVDQDEMVRRLYRHQHAALEASRLRTSLGSRVQARWRDRHR</sequence>
<dbReference type="EMBL" id="FQYL01000015">
    <property type="protein sequence ID" value="SHJ20934.1"/>
    <property type="molecule type" value="Genomic_DNA"/>
</dbReference>
<feature type="transmembrane region" description="Helical" evidence="11">
    <location>
        <begin position="82"/>
        <end position="103"/>
    </location>
</feature>
<dbReference type="Pfam" id="PF00654">
    <property type="entry name" value="Voltage_CLC"/>
    <property type="match status" value="1"/>
</dbReference>
<accession>A0ABY1II83</accession>
<dbReference type="PANTHER" id="PTHR43427:SF6">
    <property type="entry name" value="CHLORIDE CHANNEL PROTEIN CLC-E"/>
    <property type="match status" value="1"/>
</dbReference>
<dbReference type="InterPro" id="IPR000644">
    <property type="entry name" value="CBS_dom"/>
</dbReference>
<dbReference type="InterPro" id="IPR001807">
    <property type="entry name" value="ClC"/>
</dbReference>
<feature type="transmembrane region" description="Helical" evidence="11">
    <location>
        <begin position="178"/>
        <end position="201"/>
    </location>
</feature>
<evidence type="ECO:0000256" key="1">
    <source>
        <dbReference type="ARBA" id="ARBA00004141"/>
    </source>
</evidence>
<keyword evidence="7" id="KW-0869">Chloride channel</keyword>
<dbReference type="SUPFAM" id="SSF81340">
    <property type="entry name" value="Clc chloride channel"/>
    <property type="match status" value="1"/>
</dbReference>
<dbReference type="CDD" id="cd00400">
    <property type="entry name" value="Voltage_gated_ClC"/>
    <property type="match status" value="1"/>
</dbReference>
<evidence type="ECO:0000256" key="8">
    <source>
        <dbReference type="ARBA" id="ARBA00023214"/>
    </source>
</evidence>
<keyword evidence="2" id="KW-0813">Transport</keyword>
<feature type="transmembrane region" description="Helical" evidence="11">
    <location>
        <begin position="369"/>
        <end position="394"/>
    </location>
</feature>
<evidence type="ECO:0000313" key="14">
    <source>
        <dbReference type="Proteomes" id="UP000184390"/>
    </source>
</evidence>
<dbReference type="PANTHER" id="PTHR43427">
    <property type="entry name" value="CHLORIDE CHANNEL PROTEIN CLC-E"/>
    <property type="match status" value="1"/>
</dbReference>
<dbReference type="InterPro" id="IPR046342">
    <property type="entry name" value="CBS_dom_sf"/>
</dbReference>
<dbReference type="Pfam" id="PF00571">
    <property type="entry name" value="CBS"/>
    <property type="match status" value="1"/>
</dbReference>
<evidence type="ECO:0000256" key="10">
    <source>
        <dbReference type="SAM" id="MobiDB-lite"/>
    </source>
</evidence>
<keyword evidence="6 11" id="KW-0472">Membrane</keyword>
<feature type="region of interest" description="Disordered" evidence="10">
    <location>
        <begin position="499"/>
        <end position="528"/>
    </location>
</feature>
<organism evidence="13 14">
    <name type="scientific">Actinomyces denticolens</name>
    <dbReference type="NCBI Taxonomy" id="52767"/>
    <lineage>
        <taxon>Bacteria</taxon>
        <taxon>Bacillati</taxon>
        <taxon>Actinomycetota</taxon>
        <taxon>Actinomycetes</taxon>
        <taxon>Actinomycetales</taxon>
        <taxon>Actinomycetaceae</taxon>
        <taxon>Actinomyces</taxon>
    </lineage>
</organism>